<dbReference type="PANTHER" id="PTHR33768:SF3">
    <property type="entry name" value="MIP11318P"/>
    <property type="match status" value="1"/>
</dbReference>
<name>A0A1I8H7P5_9PLAT</name>
<organism evidence="2 3">
    <name type="scientific">Macrostomum lignano</name>
    <dbReference type="NCBI Taxonomy" id="282301"/>
    <lineage>
        <taxon>Eukaryota</taxon>
        <taxon>Metazoa</taxon>
        <taxon>Spiralia</taxon>
        <taxon>Lophotrochozoa</taxon>
        <taxon>Platyhelminthes</taxon>
        <taxon>Rhabditophora</taxon>
        <taxon>Macrostomorpha</taxon>
        <taxon>Macrostomida</taxon>
        <taxon>Macrostomidae</taxon>
        <taxon>Macrostomum</taxon>
    </lineage>
</organism>
<dbReference type="STRING" id="282301.A0A1I8H7P5"/>
<dbReference type="InterPro" id="IPR038792">
    <property type="entry name" value="CFAP97D1/2"/>
</dbReference>
<evidence type="ECO:0000313" key="3">
    <source>
        <dbReference type="WBParaSite" id="maker-uti_cns_0004738-snap-gene-0.4-mRNA-1"/>
    </source>
</evidence>
<keyword evidence="2" id="KW-1185">Reference proteome</keyword>
<accession>A0A1I8H7P5</accession>
<proteinExistence type="inferred from homology"/>
<dbReference type="OrthoDB" id="2163395at2759"/>
<dbReference type="AlphaFoldDB" id="A0A1I8H7P5"/>
<protein>
    <submittedName>
        <fullName evidence="3">Cilia- and flagella-associated protein 97</fullName>
    </submittedName>
</protein>
<dbReference type="Pfam" id="PF13879">
    <property type="entry name" value="Hmw_CFAP97"/>
    <property type="match status" value="1"/>
</dbReference>
<sequence length="228" mass="26798">MHRYHYNLFPCQNRLLQMQYDKAAYQRHMDGVRKARPKVDTSSPQTFIHLHLKPKKLQLEEERLAIIERDNRLLLEKMSTIMRKQSRVDNVNNYEPKSLNREKRQRELLKVTRDNKSMMERIISRSSMRQEREWEADWQRNLAYMDSISRYPTGWWEKEKTSMSLQSQNRGGSSRDGGRERTSKRSGGGGNGSNRSRGYDSGSFASTSKGDESEKSGENRSQADMQQQ</sequence>
<dbReference type="WBParaSite" id="maker-uti_cns_0004738-snap-gene-0.4-mRNA-1">
    <property type="protein sequence ID" value="maker-uti_cns_0004738-snap-gene-0.4-mRNA-1"/>
    <property type="gene ID" value="maker-uti_cns_0004738-snap-gene-0.4"/>
</dbReference>
<dbReference type="InterPro" id="IPR029488">
    <property type="entry name" value="Hmw/CFAP97"/>
</dbReference>
<reference evidence="3" key="1">
    <citation type="submission" date="2016-11" db="UniProtKB">
        <authorList>
            <consortium name="WormBaseParasite"/>
        </authorList>
    </citation>
    <scope>IDENTIFICATION</scope>
</reference>
<evidence type="ECO:0000256" key="1">
    <source>
        <dbReference type="ARBA" id="ARBA00008315"/>
    </source>
</evidence>
<dbReference type="Proteomes" id="UP000095280">
    <property type="component" value="Unplaced"/>
</dbReference>
<comment type="similarity">
    <text evidence="1">Belongs to the CFAP97 family.</text>
</comment>
<evidence type="ECO:0000313" key="2">
    <source>
        <dbReference type="Proteomes" id="UP000095280"/>
    </source>
</evidence>
<dbReference type="PANTHER" id="PTHR33768">
    <property type="entry name" value="MIP11318P"/>
    <property type="match status" value="1"/>
</dbReference>